<accession>A0A9P8Q5I8</accession>
<reference evidence="1" key="2">
    <citation type="submission" date="2021-01" db="EMBL/GenBank/DDBJ databases">
        <authorList>
            <person name="Schikora-Tamarit M.A."/>
        </authorList>
    </citation>
    <scope>NUCLEOTIDE SEQUENCE</scope>
    <source>
        <strain evidence="1">CBS2887</strain>
    </source>
</reference>
<organism evidence="1 2">
    <name type="scientific">Wickerhamomyces pijperi</name>
    <name type="common">Yeast</name>
    <name type="synonym">Pichia pijperi</name>
    <dbReference type="NCBI Taxonomy" id="599730"/>
    <lineage>
        <taxon>Eukaryota</taxon>
        <taxon>Fungi</taxon>
        <taxon>Dikarya</taxon>
        <taxon>Ascomycota</taxon>
        <taxon>Saccharomycotina</taxon>
        <taxon>Saccharomycetes</taxon>
        <taxon>Phaffomycetales</taxon>
        <taxon>Wickerhamomycetaceae</taxon>
        <taxon>Wickerhamomyces</taxon>
    </lineage>
</organism>
<protein>
    <submittedName>
        <fullName evidence="1">Uncharacterized protein</fullName>
    </submittedName>
</protein>
<reference evidence="1" key="1">
    <citation type="journal article" date="2021" name="Open Biol.">
        <title>Shared evolutionary footprints suggest mitochondrial oxidative damage underlies multiple complex I losses in fungi.</title>
        <authorList>
            <person name="Schikora-Tamarit M.A."/>
            <person name="Marcet-Houben M."/>
            <person name="Nosek J."/>
            <person name="Gabaldon T."/>
        </authorList>
    </citation>
    <scope>NUCLEOTIDE SEQUENCE</scope>
    <source>
        <strain evidence="1">CBS2887</strain>
    </source>
</reference>
<sequence>MLTLISFCDSSVDLFSMTPILEINRPRFRLEISRTRIDDSLTIRVNRSGPRSTTPIFQNNSTVRISKCSLSDRSSVRLRKHWEFIDNSDVVIGVSGCGHRDGLGLSVNWEFVHKSHTIFNKCGSGV</sequence>
<keyword evidence="2" id="KW-1185">Reference proteome</keyword>
<gene>
    <name evidence="1" type="ORF">WICPIJ_005652</name>
</gene>
<evidence type="ECO:0000313" key="1">
    <source>
        <dbReference type="EMBL" id="KAH3683380.1"/>
    </source>
</evidence>
<comment type="caution">
    <text evidence="1">The sequence shown here is derived from an EMBL/GenBank/DDBJ whole genome shotgun (WGS) entry which is preliminary data.</text>
</comment>
<name>A0A9P8Q5I8_WICPI</name>
<dbReference type="EMBL" id="JAEUBG010003146">
    <property type="protein sequence ID" value="KAH3683380.1"/>
    <property type="molecule type" value="Genomic_DNA"/>
</dbReference>
<evidence type="ECO:0000313" key="2">
    <source>
        <dbReference type="Proteomes" id="UP000774326"/>
    </source>
</evidence>
<dbReference type="AlphaFoldDB" id="A0A9P8Q5I8"/>
<proteinExistence type="predicted"/>
<dbReference type="Proteomes" id="UP000774326">
    <property type="component" value="Unassembled WGS sequence"/>
</dbReference>